<name>X0RPE6_9ZZZZ</name>
<comment type="caution">
    <text evidence="1">The sequence shown here is derived from an EMBL/GenBank/DDBJ whole genome shotgun (WGS) entry which is preliminary data.</text>
</comment>
<sequence>NLPRNGGSLLVGDQGAILSGTWSGSPRIIPEKKMRDYKLPRATIPRSLGHRRDWINACKGGPPASSNFEYGARLTEIVLLGVVSLRTGTTLHWDGYNMKATNAPQVESVIHGHFRKGWEI</sequence>
<protein>
    <recommendedName>
        <fullName evidence="2">Gfo/Idh/MocA-like oxidoreductase bacterial type C-terminal domain-containing protein</fullName>
    </recommendedName>
</protein>
<accession>X0RPE6</accession>
<reference evidence="1" key="1">
    <citation type="journal article" date="2014" name="Front. Microbiol.">
        <title>High frequency of phylogenetically diverse reductive dehalogenase-homologous genes in deep subseafloor sedimentary metagenomes.</title>
        <authorList>
            <person name="Kawai M."/>
            <person name="Futagami T."/>
            <person name="Toyoda A."/>
            <person name="Takaki Y."/>
            <person name="Nishi S."/>
            <person name="Hori S."/>
            <person name="Arai W."/>
            <person name="Tsubouchi T."/>
            <person name="Morono Y."/>
            <person name="Uchiyama I."/>
            <person name="Ito T."/>
            <person name="Fujiyama A."/>
            <person name="Inagaki F."/>
            <person name="Takami H."/>
        </authorList>
    </citation>
    <scope>NUCLEOTIDE SEQUENCE</scope>
    <source>
        <strain evidence="1">Expedition CK06-06</strain>
    </source>
</reference>
<gene>
    <name evidence="1" type="ORF">S01H1_15107</name>
</gene>
<organism evidence="1">
    <name type="scientific">marine sediment metagenome</name>
    <dbReference type="NCBI Taxonomy" id="412755"/>
    <lineage>
        <taxon>unclassified sequences</taxon>
        <taxon>metagenomes</taxon>
        <taxon>ecological metagenomes</taxon>
    </lineage>
</organism>
<feature type="non-terminal residue" evidence="1">
    <location>
        <position position="1"/>
    </location>
</feature>
<evidence type="ECO:0008006" key="2">
    <source>
        <dbReference type="Google" id="ProtNLM"/>
    </source>
</evidence>
<dbReference type="EMBL" id="BARS01007884">
    <property type="protein sequence ID" value="GAF70663.1"/>
    <property type="molecule type" value="Genomic_DNA"/>
</dbReference>
<proteinExistence type="predicted"/>
<dbReference type="AlphaFoldDB" id="X0RPE6"/>
<evidence type="ECO:0000313" key="1">
    <source>
        <dbReference type="EMBL" id="GAF70663.1"/>
    </source>
</evidence>